<feature type="compositionally biased region" description="Low complexity" evidence="2">
    <location>
        <begin position="791"/>
        <end position="809"/>
    </location>
</feature>
<dbReference type="PROSITE" id="PS50222">
    <property type="entry name" value="EF_HAND_2"/>
    <property type="match status" value="1"/>
</dbReference>
<feature type="coiled-coil region" evidence="1">
    <location>
        <begin position="545"/>
        <end position="611"/>
    </location>
</feature>
<evidence type="ECO:0000313" key="5">
    <source>
        <dbReference type="Proteomes" id="UP000692954"/>
    </source>
</evidence>
<evidence type="ECO:0000256" key="1">
    <source>
        <dbReference type="SAM" id="Coils"/>
    </source>
</evidence>
<protein>
    <recommendedName>
        <fullName evidence="3">EF-hand domain-containing protein</fullName>
    </recommendedName>
</protein>
<comment type="caution">
    <text evidence="4">The sequence shown here is derived from an EMBL/GenBank/DDBJ whole genome shotgun (WGS) entry which is preliminary data.</text>
</comment>
<feature type="coiled-coil region" evidence="1">
    <location>
        <begin position="303"/>
        <end position="337"/>
    </location>
</feature>
<keyword evidence="1" id="KW-0175">Coiled coil</keyword>
<dbReference type="OrthoDB" id="1927454at2759"/>
<evidence type="ECO:0000313" key="4">
    <source>
        <dbReference type="EMBL" id="CAD8053146.1"/>
    </source>
</evidence>
<dbReference type="AlphaFoldDB" id="A0A8S1KJ62"/>
<name>A0A8S1KJ62_9CILI</name>
<feature type="compositionally biased region" description="Polar residues" evidence="2">
    <location>
        <begin position="729"/>
        <end position="738"/>
    </location>
</feature>
<dbReference type="GO" id="GO:0005509">
    <property type="term" value="F:calcium ion binding"/>
    <property type="evidence" value="ECO:0007669"/>
    <property type="project" value="InterPro"/>
</dbReference>
<sequence length="1258" mass="149537">MNQTNCFPKIQKAQSTAKLIIRTDWDQSINSSIPLTIRAEMSSNRIKTDLTNKNFQSNSEVSYLKTKHKKFQSIESSIYKDPELSQTKYDKSLQSFYSTMYRKSQNKLQFNNKIDKAAIKNQWLDFEDLLKDKNLMENGLQKYFFDILKHEIKQSPNQQVIPPNRQQAIDLKEWLFFMLQRIKDQSKSLSAIQIAEEIQLIYTTCFKEIIKQVKVECVERGELLQIIWDFYIQLIDQIIKSSNQQMQCIELDLKNKMINQETFYNEQLHFQELIYNESKNQIKQLQFDYEKALDVDQQQKEQILSLTQEYREALEIIESHRKQIDELQLQIVMLKTESTNDTKQENEKINIQVQQGQSIVSHLMNFQAKIDNNQKYRIKSPFKSQVSKSPGRSPKKNSFILDRWEQLRYQENQLKSQIISLKYLDFDKDQQPSQTKIVQISGTDDKAIQTEDQDQDIQNSIKENSNFINSQNINVQEKSKVVSNDLEQKITMALKLIEDKKLDENQKQLLCRTLSESKEVCEQNKTLSQKLITMNRLDSMKKIQLMEKEELCQELEMKLQQTVQDFISIISNNKRKLKRVLKKNSQLIGTLKQIENKYEIVINDVEAIEEEESHIINYMSEVVQDGEEDLLSGRESQYFNEDEFRQDQQEKQLSKKSIDMGDSIQLQQKQQEQEFKQINSETSLHEQQNKLDNSFNNLLNRNDLNDSQMQLHQTLSNTDEENCRESRDQITSNHQQHNMIEKNQELKSSIVSNPKMKSSFKKQLSIQKITQSINDPSKSSKHHKKNQRSYQENNHQKIQNNNSKSNLNNQREKDENNKMTQSQRSFVESEKNNLEDDKDCALRINDIISQYKDKQLKNSLSHKTRQFNLLQEKQPKRFRRVYSQNTDVANNLFKQVLNSKNLTKTLSFLQFNKIINQILTEVSKQNEGYKIPFHVCIYDFIKNKYGFKQVAEKKIRQIYEFIVLEKEKNIKVQLISKYCNIKDVIDEVAQKLLIEAFLFFNNKIESNKTEFQITYESANEFLNEKCQLWLQVNQIQQLQSQYKAQNQQYGTNKFCINYDQFILKILDFYNFNKKDYQRILETLFRAADLDGNKLIEYEEFKTLYRAIHIQQMQTENLLQMFLKNADFADEQGDKYLTLPRFTEMAIELNIFPKDAVKKYGEGCEKIKEHWKNEKNTIKLRFLEAKQFSKVKHTFQELDNLINNDKKEIQNVLWMSYKLLNEQSLRVQIKFLTKQCLFELLPQEILQINHHYKQLDTIE</sequence>
<dbReference type="InterPro" id="IPR018247">
    <property type="entry name" value="EF_Hand_1_Ca_BS"/>
</dbReference>
<dbReference type="PANTHER" id="PTHR34894:SF5">
    <property type="entry name" value="EF-HAND DOMAIN-CONTAINING PROTEIN"/>
    <property type="match status" value="1"/>
</dbReference>
<evidence type="ECO:0000256" key="2">
    <source>
        <dbReference type="SAM" id="MobiDB-lite"/>
    </source>
</evidence>
<feature type="domain" description="EF-hand" evidence="3">
    <location>
        <begin position="1075"/>
        <end position="1110"/>
    </location>
</feature>
<gene>
    <name evidence="4" type="ORF">PSON_ATCC_30995.1.T0070190</name>
</gene>
<feature type="region of interest" description="Disordered" evidence="2">
    <location>
        <begin position="771"/>
        <end position="832"/>
    </location>
</feature>
<dbReference type="InterPro" id="IPR002048">
    <property type="entry name" value="EF_hand_dom"/>
</dbReference>
<proteinExistence type="predicted"/>
<feature type="region of interest" description="Disordered" evidence="2">
    <location>
        <begin position="716"/>
        <end position="739"/>
    </location>
</feature>
<accession>A0A8S1KJ62</accession>
<dbReference type="PROSITE" id="PS00018">
    <property type="entry name" value="EF_HAND_1"/>
    <property type="match status" value="1"/>
</dbReference>
<organism evidence="4 5">
    <name type="scientific">Paramecium sonneborni</name>
    <dbReference type="NCBI Taxonomy" id="65129"/>
    <lineage>
        <taxon>Eukaryota</taxon>
        <taxon>Sar</taxon>
        <taxon>Alveolata</taxon>
        <taxon>Ciliophora</taxon>
        <taxon>Intramacronucleata</taxon>
        <taxon>Oligohymenophorea</taxon>
        <taxon>Peniculida</taxon>
        <taxon>Parameciidae</taxon>
        <taxon>Paramecium</taxon>
    </lineage>
</organism>
<dbReference type="EMBL" id="CAJJDN010000007">
    <property type="protein sequence ID" value="CAD8053146.1"/>
    <property type="molecule type" value="Genomic_DNA"/>
</dbReference>
<dbReference type="PANTHER" id="PTHR34894">
    <property type="entry name" value="SAM-DEPENDENT METHYLTRANSFERASE RSMI, CONSERVED SITE"/>
    <property type="match status" value="1"/>
</dbReference>
<evidence type="ECO:0000259" key="3">
    <source>
        <dbReference type="PROSITE" id="PS50222"/>
    </source>
</evidence>
<dbReference type="Proteomes" id="UP000692954">
    <property type="component" value="Unassembled WGS sequence"/>
</dbReference>
<keyword evidence="5" id="KW-1185">Reference proteome</keyword>
<reference evidence="4" key="1">
    <citation type="submission" date="2021-01" db="EMBL/GenBank/DDBJ databases">
        <authorList>
            <consortium name="Genoscope - CEA"/>
            <person name="William W."/>
        </authorList>
    </citation>
    <scope>NUCLEOTIDE SEQUENCE</scope>
</reference>